<evidence type="ECO:0000313" key="1">
    <source>
        <dbReference type="EMBL" id="MET1256317.1"/>
    </source>
</evidence>
<dbReference type="InterPro" id="IPR021732">
    <property type="entry name" value="DUF3301"/>
</dbReference>
<evidence type="ECO:0000313" key="2">
    <source>
        <dbReference type="Proteomes" id="UP001548189"/>
    </source>
</evidence>
<organism evidence="1 2">
    <name type="scientific">Aliikangiella maris</name>
    <dbReference type="NCBI Taxonomy" id="3162458"/>
    <lineage>
        <taxon>Bacteria</taxon>
        <taxon>Pseudomonadati</taxon>
        <taxon>Pseudomonadota</taxon>
        <taxon>Gammaproteobacteria</taxon>
        <taxon>Oceanospirillales</taxon>
        <taxon>Pleioneaceae</taxon>
        <taxon>Aliikangiella</taxon>
    </lineage>
</organism>
<accession>A0ABV2BWJ2</accession>
<sequence length="102" mass="11814">MSKVITILAIGLIAYYWAYTQKLKQLAMQAGKLRCQEAGVQFLDHTVVQDKVGFVKDSRQRWCIQREYLFDFTSTGEHRYQGKVVLQSKHIVSTELDAFLIN</sequence>
<dbReference type="Proteomes" id="UP001548189">
    <property type="component" value="Unassembled WGS sequence"/>
</dbReference>
<reference evidence="1 2" key="1">
    <citation type="submission" date="2024-06" db="EMBL/GenBank/DDBJ databases">
        <authorList>
            <person name="Li F."/>
        </authorList>
    </citation>
    <scope>NUCLEOTIDE SEQUENCE [LARGE SCALE GENOMIC DNA]</scope>
    <source>
        <strain evidence="1 2">GXAS 311</strain>
    </source>
</reference>
<gene>
    <name evidence="1" type="ORF">ABVT43_14345</name>
</gene>
<name>A0ABV2BWJ2_9GAMM</name>
<comment type="caution">
    <text evidence="1">The sequence shown here is derived from an EMBL/GenBank/DDBJ whole genome shotgun (WGS) entry which is preliminary data.</text>
</comment>
<dbReference type="EMBL" id="JBEVCJ010000020">
    <property type="protein sequence ID" value="MET1256317.1"/>
    <property type="molecule type" value="Genomic_DNA"/>
</dbReference>
<dbReference type="RefSeq" id="WP_353896903.1">
    <property type="nucleotide sequence ID" value="NZ_JBEVCJ010000020.1"/>
</dbReference>
<dbReference type="Pfam" id="PF11743">
    <property type="entry name" value="DUF3301"/>
    <property type="match status" value="1"/>
</dbReference>
<proteinExistence type="predicted"/>
<protein>
    <submittedName>
        <fullName evidence="1">DUF3301 domain-containing protein</fullName>
    </submittedName>
</protein>
<keyword evidence="2" id="KW-1185">Reference proteome</keyword>